<proteinExistence type="inferred from homology"/>
<comment type="similarity">
    <text evidence="1 2">Belongs to the flagella basal body rod proteins family.</text>
</comment>
<dbReference type="PANTHER" id="PTHR30435">
    <property type="entry name" value="FLAGELLAR PROTEIN"/>
    <property type="match status" value="1"/>
</dbReference>
<dbReference type="InterPro" id="IPR020013">
    <property type="entry name" value="Flagellar_FlgE/F/G"/>
</dbReference>
<dbReference type="SUPFAM" id="SSF117143">
    <property type="entry name" value="Flagellar hook protein flgE"/>
    <property type="match status" value="1"/>
</dbReference>
<dbReference type="RefSeq" id="WP_319012710.1">
    <property type="nucleotide sequence ID" value="NZ_JAWJZF010000495.1"/>
</dbReference>
<organism evidence="5 6">
    <name type="scientific">Streptomyces roseolus</name>
    <dbReference type="NCBI Taxonomy" id="67358"/>
    <lineage>
        <taxon>Bacteria</taxon>
        <taxon>Bacillati</taxon>
        <taxon>Actinomycetota</taxon>
        <taxon>Actinomycetes</taxon>
        <taxon>Kitasatosporales</taxon>
        <taxon>Streptomycetaceae</taxon>
        <taxon>Streptomyces</taxon>
    </lineage>
</organism>
<evidence type="ECO:0000256" key="1">
    <source>
        <dbReference type="ARBA" id="ARBA00009677"/>
    </source>
</evidence>
<sequence>MDNTSTIALSRLTATQRAVDVISGNIANASTPGYRAERVLFTDWLSPQRGTSIPRGDRTLAYVQDRATWREAAEGTLTHTGNPLDLALSGDGYFTVRTDAGTRLTRAGRFTLQNDGAITDAAGHP</sequence>
<dbReference type="Pfam" id="PF00460">
    <property type="entry name" value="Flg_bb_rod"/>
    <property type="match status" value="1"/>
</dbReference>
<keyword evidence="5" id="KW-0969">Cilium</keyword>
<protein>
    <submittedName>
        <fullName evidence="5">Flagellar hook-basal body complex protein</fullName>
    </submittedName>
</protein>
<dbReference type="Proteomes" id="UP001278571">
    <property type="component" value="Unassembled WGS sequence"/>
</dbReference>
<feature type="domain" description="Flagellar basal body rod protein N-terminal" evidence="3">
    <location>
        <begin position="7"/>
        <end position="35"/>
    </location>
</feature>
<dbReference type="PANTHER" id="PTHR30435:SF19">
    <property type="entry name" value="FLAGELLAR BASAL-BODY ROD PROTEIN FLGG"/>
    <property type="match status" value="1"/>
</dbReference>
<evidence type="ECO:0000259" key="4">
    <source>
        <dbReference type="Pfam" id="PF22692"/>
    </source>
</evidence>
<evidence type="ECO:0000313" key="5">
    <source>
        <dbReference type="EMBL" id="MDX2296539.1"/>
    </source>
</evidence>
<evidence type="ECO:0000259" key="3">
    <source>
        <dbReference type="Pfam" id="PF00460"/>
    </source>
</evidence>
<dbReference type="EMBL" id="JAWJZF010000495">
    <property type="protein sequence ID" value="MDX2296539.1"/>
    <property type="molecule type" value="Genomic_DNA"/>
</dbReference>
<comment type="subcellular location">
    <subcellularLocation>
        <location evidence="2">Bacterial flagellum basal body</location>
    </subcellularLocation>
</comment>
<feature type="domain" description="Flagellar hook protein FlgE/F/G-like D1" evidence="4">
    <location>
        <begin position="87"/>
        <end position="124"/>
    </location>
</feature>
<keyword evidence="2" id="KW-0975">Bacterial flagellum</keyword>
<dbReference type="Pfam" id="PF22692">
    <property type="entry name" value="LlgE_F_G_D1"/>
    <property type="match status" value="1"/>
</dbReference>
<reference evidence="5 6" key="1">
    <citation type="submission" date="2023-10" db="EMBL/GenBank/DDBJ databases">
        <authorList>
            <person name="Wang X.X."/>
        </authorList>
    </citation>
    <scope>NUCLEOTIDE SEQUENCE [LARGE SCALE GENOMIC DNA]</scope>
    <source>
        <strain evidence="5 6">NBRC 12816</strain>
    </source>
</reference>
<keyword evidence="5" id="KW-0282">Flagellum</keyword>
<keyword evidence="5" id="KW-0966">Cell projection</keyword>
<name>A0ABU4KG92_9ACTN</name>
<dbReference type="InterPro" id="IPR001444">
    <property type="entry name" value="Flag_bb_rod_N"/>
</dbReference>
<gene>
    <name evidence="5" type="ORF">R2363_30720</name>
</gene>
<dbReference type="InterPro" id="IPR053967">
    <property type="entry name" value="LlgE_F_G-like_D1"/>
</dbReference>
<accession>A0ABU4KG92</accession>
<dbReference type="InterPro" id="IPR037925">
    <property type="entry name" value="FlgE/F/G-like"/>
</dbReference>
<feature type="non-terminal residue" evidence="5">
    <location>
        <position position="125"/>
    </location>
</feature>
<evidence type="ECO:0000256" key="2">
    <source>
        <dbReference type="RuleBase" id="RU362116"/>
    </source>
</evidence>
<keyword evidence="6" id="KW-1185">Reference proteome</keyword>
<comment type="caution">
    <text evidence="5">The sequence shown here is derived from an EMBL/GenBank/DDBJ whole genome shotgun (WGS) entry which is preliminary data.</text>
</comment>
<evidence type="ECO:0000313" key="6">
    <source>
        <dbReference type="Proteomes" id="UP001278571"/>
    </source>
</evidence>
<dbReference type="NCBIfam" id="TIGR03506">
    <property type="entry name" value="FlgEFG_subfam"/>
    <property type="match status" value="1"/>
</dbReference>